<dbReference type="PANTHER" id="PTHR30404">
    <property type="entry name" value="N-ACETYLMURAMOYL-L-ALANINE AMIDASE"/>
    <property type="match status" value="1"/>
</dbReference>
<feature type="region of interest" description="Disordered" evidence="2">
    <location>
        <begin position="1"/>
        <end position="22"/>
    </location>
</feature>
<dbReference type="Proteomes" id="UP000187550">
    <property type="component" value="Unassembled WGS sequence"/>
</dbReference>
<dbReference type="GO" id="GO:0009253">
    <property type="term" value="P:peptidoglycan catabolic process"/>
    <property type="evidence" value="ECO:0007669"/>
    <property type="project" value="InterPro"/>
</dbReference>
<dbReference type="GO" id="GO:0008745">
    <property type="term" value="F:N-acetylmuramoyl-L-alanine amidase activity"/>
    <property type="evidence" value="ECO:0007669"/>
    <property type="project" value="InterPro"/>
</dbReference>
<dbReference type="Pfam" id="PF01520">
    <property type="entry name" value="Amidase_3"/>
    <property type="match status" value="1"/>
</dbReference>
<reference evidence="5" key="1">
    <citation type="submission" date="2017-01" db="EMBL/GenBank/DDBJ databases">
        <authorList>
            <person name="Varghese N."/>
            <person name="Submissions S."/>
        </authorList>
    </citation>
    <scope>NUCLEOTIDE SEQUENCE [LARGE SCALE GENOMIC DNA]</scope>
    <source>
        <strain evidence="5">MNA4</strain>
    </source>
</reference>
<keyword evidence="5" id="KW-1185">Reference proteome</keyword>
<evidence type="ECO:0000256" key="1">
    <source>
        <dbReference type="ARBA" id="ARBA00022801"/>
    </source>
</evidence>
<evidence type="ECO:0000313" key="4">
    <source>
        <dbReference type="EMBL" id="SIT91230.1"/>
    </source>
</evidence>
<proteinExistence type="predicted"/>
<gene>
    <name evidence="4" type="ORF">SAMN05428946_2630</name>
</gene>
<dbReference type="SUPFAM" id="SSF53187">
    <property type="entry name" value="Zn-dependent exopeptidases"/>
    <property type="match status" value="1"/>
</dbReference>
<sequence>MKKIMLDAGHGPATPGKRTPDGSMLEFTFNSAVAGLAADMLRKEGIAVRFAHEAGRDVPLSERARKANGWGADAFISIHANAYGNGWNDASGIETYIYPQAQKQSEILAGHMQGALVAACGRKNRGVKRANFAVVRETRMPAVLLECGFMTNKTEAALLKSGRYRLQCARALTFAVGNWYFGRGL</sequence>
<dbReference type="STRING" id="550447.SAMN05428946_2630"/>
<dbReference type="InterPro" id="IPR050695">
    <property type="entry name" value="N-acetylmuramoyl_amidase_3"/>
</dbReference>
<accession>A0A1U7PSI4</accession>
<dbReference type="PANTHER" id="PTHR30404:SF0">
    <property type="entry name" value="N-ACETYLMURAMOYL-L-ALANINE AMIDASE AMIC"/>
    <property type="match status" value="1"/>
</dbReference>
<evidence type="ECO:0000256" key="2">
    <source>
        <dbReference type="SAM" id="MobiDB-lite"/>
    </source>
</evidence>
<dbReference type="InterPro" id="IPR002508">
    <property type="entry name" value="MurNAc-LAA_cat"/>
</dbReference>
<name>A0A1U7PSI4_9BACI</name>
<dbReference type="EMBL" id="FTPL01000004">
    <property type="protein sequence ID" value="SIT91230.1"/>
    <property type="molecule type" value="Genomic_DNA"/>
</dbReference>
<dbReference type="RefSeq" id="WP_076759492.1">
    <property type="nucleotide sequence ID" value="NZ_FTPL01000004.1"/>
</dbReference>
<dbReference type="GO" id="GO:0030288">
    <property type="term" value="C:outer membrane-bounded periplasmic space"/>
    <property type="evidence" value="ECO:0007669"/>
    <property type="project" value="TreeGrafter"/>
</dbReference>
<protein>
    <submittedName>
        <fullName evidence="4">N-acetylmuramoyl-L-alanine amidase</fullName>
    </submittedName>
</protein>
<dbReference type="OrthoDB" id="9763643at2"/>
<dbReference type="AlphaFoldDB" id="A0A1U7PSI4"/>
<feature type="domain" description="MurNAc-LAA" evidence="3">
    <location>
        <begin position="64"/>
        <end position="177"/>
    </location>
</feature>
<evidence type="ECO:0000259" key="3">
    <source>
        <dbReference type="SMART" id="SM00646"/>
    </source>
</evidence>
<dbReference type="CDD" id="cd02696">
    <property type="entry name" value="MurNAc-LAA"/>
    <property type="match status" value="1"/>
</dbReference>
<evidence type="ECO:0000313" key="5">
    <source>
        <dbReference type="Proteomes" id="UP000187550"/>
    </source>
</evidence>
<keyword evidence="1" id="KW-0378">Hydrolase</keyword>
<dbReference type="Gene3D" id="3.40.630.40">
    <property type="entry name" value="Zn-dependent exopeptidases"/>
    <property type="match status" value="1"/>
</dbReference>
<dbReference type="SMART" id="SM00646">
    <property type="entry name" value="Ami_3"/>
    <property type="match status" value="1"/>
</dbReference>
<organism evidence="4 5">
    <name type="scientific">Edaphobacillus lindanitolerans</name>
    <dbReference type="NCBI Taxonomy" id="550447"/>
    <lineage>
        <taxon>Bacteria</taxon>
        <taxon>Bacillati</taxon>
        <taxon>Bacillota</taxon>
        <taxon>Bacilli</taxon>
        <taxon>Bacillales</taxon>
        <taxon>Bacillaceae</taxon>
        <taxon>Edaphobacillus</taxon>
    </lineage>
</organism>